<dbReference type="GO" id="GO:0005524">
    <property type="term" value="F:ATP binding"/>
    <property type="evidence" value="ECO:0007669"/>
    <property type="project" value="UniProtKB-KW"/>
</dbReference>
<accession>A0ABU4W7D7</accession>
<dbReference type="SUPFAM" id="SSF52540">
    <property type="entry name" value="P-loop containing nucleoside triphosphate hydrolases"/>
    <property type="match status" value="1"/>
</dbReference>
<dbReference type="InterPro" id="IPR027417">
    <property type="entry name" value="P-loop_NTPase"/>
</dbReference>
<evidence type="ECO:0000256" key="1">
    <source>
        <dbReference type="ARBA" id="ARBA00022448"/>
    </source>
</evidence>
<evidence type="ECO:0000313" key="6">
    <source>
        <dbReference type="EMBL" id="MDX8335460.1"/>
    </source>
</evidence>
<sequence>MGVKVNNLSFSYGERKILKNLKVNITKGKMTGILGPNGCGKSTFLKNILGYLNPIEGEVIFSGNDTKNLSKKEKAKLVSLVPQKSNLMTNMSVKDFVLMGRLPHLKSSWTGYSYEDRKKVEDNLKFLGLDKFSERVAISLSGGEFQRVLLARALTQDPEILLLDEPTSALDLNHAVELLNKVKSLVLEKSLTGIAVLHDLNLAAMFCDELIMMKDGEIKYQGTPAEVLTEHNLQKVYNLKAKVIKDDNGIPYIIPLV</sequence>
<evidence type="ECO:0000256" key="3">
    <source>
        <dbReference type="ARBA" id="ARBA00022840"/>
    </source>
</evidence>
<reference evidence="7" key="1">
    <citation type="submission" date="2023-07" db="EMBL/GenBank/DDBJ databases">
        <authorList>
            <person name="Colorado M.A."/>
            <person name="Villamil L.M."/>
            <person name="Melo J.F."/>
            <person name="Rodriguez J.A."/>
            <person name="Ruiz R.Y."/>
        </authorList>
    </citation>
    <scope>NUCLEOTIDE SEQUENCE [LARGE SCALE GENOMIC DNA]</scope>
    <source>
        <strain evidence="7">C33</strain>
    </source>
</reference>
<keyword evidence="7" id="KW-1185">Reference proteome</keyword>
<dbReference type="SMART" id="SM00382">
    <property type="entry name" value="AAA"/>
    <property type="match status" value="1"/>
</dbReference>
<dbReference type="Gene3D" id="3.40.50.300">
    <property type="entry name" value="P-loop containing nucleotide triphosphate hydrolases"/>
    <property type="match status" value="1"/>
</dbReference>
<dbReference type="EMBL" id="JAVIKH010000002">
    <property type="protein sequence ID" value="MDX8335460.1"/>
    <property type="molecule type" value="Genomic_DNA"/>
</dbReference>
<evidence type="ECO:0000256" key="4">
    <source>
        <dbReference type="ARBA" id="ARBA00022967"/>
    </source>
</evidence>
<evidence type="ECO:0000313" key="7">
    <source>
        <dbReference type="Proteomes" id="UP001279681"/>
    </source>
</evidence>
<dbReference type="Pfam" id="PF00005">
    <property type="entry name" value="ABC_tran"/>
    <property type="match status" value="1"/>
</dbReference>
<proteinExistence type="predicted"/>
<dbReference type="PANTHER" id="PTHR42794">
    <property type="entry name" value="HEMIN IMPORT ATP-BINDING PROTEIN HMUV"/>
    <property type="match status" value="1"/>
</dbReference>
<dbReference type="InterPro" id="IPR003439">
    <property type="entry name" value="ABC_transporter-like_ATP-bd"/>
</dbReference>
<dbReference type="PROSITE" id="PS00211">
    <property type="entry name" value="ABC_TRANSPORTER_1"/>
    <property type="match status" value="1"/>
</dbReference>
<evidence type="ECO:0000259" key="5">
    <source>
        <dbReference type="PROSITE" id="PS50893"/>
    </source>
</evidence>
<name>A0ABU4W7D7_9FUSO</name>
<keyword evidence="1" id="KW-0813">Transport</keyword>
<feature type="domain" description="ABC transporter" evidence="5">
    <location>
        <begin position="3"/>
        <end position="240"/>
    </location>
</feature>
<dbReference type="InterPro" id="IPR003593">
    <property type="entry name" value="AAA+_ATPase"/>
</dbReference>
<keyword evidence="3 6" id="KW-0067">ATP-binding</keyword>
<dbReference type="RefSeq" id="WP_320312861.1">
    <property type="nucleotide sequence ID" value="NZ_JAVIKH010000002.1"/>
</dbReference>
<dbReference type="PROSITE" id="PS50893">
    <property type="entry name" value="ABC_TRANSPORTER_2"/>
    <property type="match status" value="1"/>
</dbReference>
<keyword evidence="4" id="KW-1278">Translocase</keyword>
<evidence type="ECO:0000256" key="2">
    <source>
        <dbReference type="ARBA" id="ARBA00022741"/>
    </source>
</evidence>
<keyword evidence="2" id="KW-0547">Nucleotide-binding</keyword>
<organism evidence="6 7">
    <name type="scientific">Candidatus Cetobacterium colombiensis</name>
    <dbReference type="NCBI Taxonomy" id="3073100"/>
    <lineage>
        <taxon>Bacteria</taxon>
        <taxon>Fusobacteriati</taxon>
        <taxon>Fusobacteriota</taxon>
        <taxon>Fusobacteriia</taxon>
        <taxon>Fusobacteriales</taxon>
        <taxon>Fusobacteriaceae</taxon>
        <taxon>Cetobacterium</taxon>
    </lineage>
</organism>
<gene>
    <name evidence="6" type="ORF">RFV38_02930</name>
</gene>
<comment type="caution">
    <text evidence="6">The sequence shown here is derived from an EMBL/GenBank/DDBJ whole genome shotgun (WGS) entry which is preliminary data.</text>
</comment>
<dbReference type="InterPro" id="IPR017871">
    <property type="entry name" value="ABC_transporter-like_CS"/>
</dbReference>
<dbReference type="Proteomes" id="UP001279681">
    <property type="component" value="Unassembled WGS sequence"/>
</dbReference>
<dbReference type="PANTHER" id="PTHR42794:SF1">
    <property type="entry name" value="HEMIN IMPORT ATP-BINDING PROTEIN HMUV"/>
    <property type="match status" value="1"/>
</dbReference>
<dbReference type="CDD" id="cd03214">
    <property type="entry name" value="ABC_Iron-Siderophores_B12_Hemin"/>
    <property type="match status" value="1"/>
</dbReference>
<protein>
    <submittedName>
        <fullName evidence="6">ABC transporter ATP-binding protein</fullName>
    </submittedName>
</protein>